<dbReference type="STRING" id="1797785.A3B45_04850"/>
<evidence type="ECO:0000313" key="9">
    <source>
        <dbReference type="Proteomes" id="UP000178565"/>
    </source>
</evidence>
<dbReference type="AlphaFoldDB" id="A0A1F5KL89"/>
<keyword evidence="2 5" id="KW-0689">Ribosomal protein</keyword>
<dbReference type="InterPro" id="IPR000456">
    <property type="entry name" value="Ribosomal_bL17"/>
</dbReference>
<comment type="similarity">
    <text evidence="1 5">Belongs to the bacterial ribosomal protein bL17 family.</text>
</comment>
<feature type="region of interest" description="Disordered" evidence="7">
    <location>
        <begin position="122"/>
        <end position="171"/>
    </location>
</feature>
<dbReference type="EMBL" id="MFDM01000033">
    <property type="protein sequence ID" value="OGE41683.1"/>
    <property type="molecule type" value="Genomic_DNA"/>
</dbReference>
<comment type="caution">
    <text evidence="8">The sequence shown here is derived from an EMBL/GenBank/DDBJ whole genome shotgun (WGS) entry which is preliminary data.</text>
</comment>
<evidence type="ECO:0000256" key="7">
    <source>
        <dbReference type="SAM" id="MobiDB-lite"/>
    </source>
</evidence>
<dbReference type="InterPro" id="IPR036373">
    <property type="entry name" value="Ribosomal_bL17_sf"/>
</dbReference>
<dbReference type="Gene3D" id="3.90.1030.10">
    <property type="entry name" value="Ribosomal protein L17"/>
    <property type="match status" value="1"/>
</dbReference>
<name>A0A1F5KL89_9BACT</name>
<keyword evidence="3 5" id="KW-0687">Ribonucleoprotein</keyword>
<dbReference type="Proteomes" id="UP000178565">
    <property type="component" value="Unassembled WGS sequence"/>
</dbReference>
<dbReference type="SUPFAM" id="SSF64263">
    <property type="entry name" value="Prokaryotic ribosomal protein L17"/>
    <property type="match status" value="1"/>
</dbReference>
<gene>
    <name evidence="8" type="ORF">A3B45_04850</name>
</gene>
<protein>
    <recommendedName>
        <fullName evidence="4 6">50S ribosomal protein L17</fullName>
    </recommendedName>
</protein>
<dbReference type="PANTHER" id="PTHR14413:SF16">
    <property type="entry name" value="LARGE RIBOSOMAL SUBUNIT PROTEIN BL17M"/>
    <property type="match status" value="1"/>
</dbReference>
<dbReference type="GO" id="GO:0006412">
    <property type="term" value="P:translation"/>
    <property type="evidence" value="ECO:0007669"/>
    <property type="project" value="InterPro"/>
</dbReference>
<evidence type="ECO:0000256" key="2">
    <source>
        <dbReference type="ARBA" id="ARBA00022980"/>
    </source>
</evidence>
<evidence type="ECO:0000256" key="1">
    <source>
        <dbReference type="ARBA" id="ARBA00008777"/>
    </source>
</evidence>
<feature type="compositionally biased region" description="Basic and acidic residues" evidence="7">
    <location>
        <begin position="122"/>
        <end position="142"/>
    </location>
</feature>
<accession>A0A1F5KL89</accession>
<evidence type="ECO:0000256" key="3">
    <source>
        <dbReference type="ARBA" id="ARBA00023274"/>
    </source>
</evidence>
<dbReference type="NCBIfam" id="TIGR00059">
    <property type="entry name" value="L17"/>
    <property type="match status" value="1"/>
</dbReference>
<evidence type="ECO:0000256" key="4">
    <source>
        <dbReference type="ARBA" id="ARBA00035494"/>
    </source>
</evidence>
<reference evidence="8 9" key="1">
    <citation type="journal article" date="2016" name="Nat. Commun.">
        <title>Thousands of microbial genomes shed light on interconnected biogeochemical processes in an aquifer system.</title>
        <authorList>
            <person name="Anantharaman K."/>
            <person name="Brown C.T."/>
            <person name="Hug L.A."/>
            <person name="Sharon I."/>
            <person name="Castelle C.J."/>
            <person name="Probst A.J."/>
            <person name="Thomas B.C."/>
            <person name="Singh A."/>
            <person name="Wilkins M.J."/>
            <person name="Karaoz U."/>
            <person name="Brodie E.L."/>
            <person name="Williams K.H."/>
            <person name="Hubbard S.S."/>
            <person name="Banfield J.F."/>
        </authorList>
    </citation>
    <scope>NUCLEOTIDE SEQUENCE [LARGE SCALE GENOMIC DNA]</scope>
</reference>
<feature type="compositionally biased region" description="Basic residues" evidence="7">
    <location>
        <begin position="143"/>
        <end position="171"/>
    </location>
</feature>
<evidence type="ECO:0000256" key="5">
    <source>
        <dbReference type="RuleBase" id="RU000660"/>
    </source>
</evidence>
<dbReference type="Pfam" id="PF01196">
    <property type="entry name" value="Ribosomal_L17"/>
    <property type="match status" value="1"/>
</dbReference>
<dbReference type="GO" id="GO:0015934">
    <property type="term" value="C:large ribosomal subunit"/>
    <property type="evidence" value="ECO:0007669"/>
    <property type="project" value="TreeGrafter"/>
</dbReference>
<dbReference type="GO" id="GO:0003735">
    <property type="term" value="F:structural constituent of ribosome"/>
    <property type="evidence" value="ECO:0007669"/>
    <property type="project" value="InterPro"/>
</dbReference>
<sequence>MRHRVYGSLLGRNKDERDRLFKSLISSLFLHSTIETSDKKAKAIKGLIDKIINLAKNKNTQRLLSSYLNNKELQERLIKEIVPKLGNRTSGYTSVVRLGRRLGDQTMMVKMSLIGVEEMKPVKEESRVKEKTETPVKKETKIKQKAKKVVKKSVRTANKKVSTSRKGAKKS</sequence>
<dbReference type="PANTHER" id="PTHR14413">
    <property type="entry name" value="RIBOSOMAL PROTEIN L17"/>
    <property type="match status" value="1"/>
</dbReference>
<evidence type="ECO:0000313" key="8">
    <source>
        <dbReference type="EMBL" id="OGE41683.1"/>
    </source>
</evidence>
<evidence type="ECO:0000256" key="6">
    <source>
        <dbReference type="RuleBase" id="RU000661"/>
    </source>
</evidence>
<proteinExistence type="inferred from homology"/>
<organism evidence="8 9">
    <name type="scientific">Candidatus Daviesbacteria bacterium RIFCSPLOWO2_01_FULL_39_12</name>
    <dbReference type="NCBI Taxonomy" id="1797785"/>
    <lineage>
        <taxon>Bacteria</taxon>
        <taxon>Candidatus Daviesiibacteriota</taxon>
    </lineage>
</organism>